<gene>
    <name evidence="2" type="ordered locus">MROS_2750</name>
</gene>
<proteinExistence type="predicted"/>
<keyword evidence="3" id="KW-1185">Reference proteome</keyword>
<dbReference type="RefSeq" id="WP_014857410.1">
    <property type="nucleotide sequence ID" value="NC_018178.1"/>
</dbReference>
<reference evidence="2 3" key="1">
    <citation type="journal article" date="2013" name="PLoS ONE">
        <title>Genomic analysis of Melioribacter roseus, facultatively anaerobic organotrophic bacterium representing a novel deep lineage within Bacteriodetes/Chlorobi group.</title>
        <authorList>
            <person name="Kadnikov V.V."/>
            <person name="Mardanov A.V."/>
            <person name="Podosokorskaya O.A."/>
            <person name="Gavrilov S.N."/>
            <person name="Kublanov I.V."/>
            <person name="Beletsky A.V."/>
            <person name="Bonch-Osmolovskaya E.A."/>
            <person name="Ravin N.V."/>
        </authorList>
    </citation>
    <scope>NUCLEOTIDE SEQUENCE [LARGE SCALE GENOMIC DNA]</scope>
    <source>
        <strain evidence="3">JCM 17771 / P3M-2</strain>
    </source>
</reference>
<dbReference type="eggNOG" id="ENOG502Z7MQ">
    <property type="taxonomic scope" value="Bacteria"/>
</dbReference>
<keyword evidence="1" id="KW-0732">Signal</keyword>
<accession>I6ZA18</accession>
<feature type="chain" id="PRO_5003706746" description="DUF4835 domain-containing protein" evidence="1">
    <location>
        <begin position="19"/>
        <end position="297"/>
    </location>
</feature>
<name>I6ZA18_MELRP</name>
<dbReference type="Pfam" id="PF16119">
    <property type="entry name" value="DUF4835"/>
    <property type="match status" value="1"/>
</dbReference>
<dbReference type="OrthoDB" id="9773381at2"/>
<evidence type="ECO:0000313" key="2">
    <source>
        <dbReference type="EMBL" id="AFN75980.1"/>
    </source>
</evidence>
<dbReference type="Proteomes" id="UP000009011">
    <property type="component" value="Chromosome"/>
</dbReference>
<organism evidence="2 3">
    <name type="scientific">Melioribacter roseus (strain DSM 23840 / JCM 17771 / VKM B-2668 / P3M-2)</name>
    <dbReference type="NCBI Taxonomy" id="1191523"/>
    <lineage>
        <taxon>Bacteria</taxon>
        <taxon>Pseudomonadati</taxon>
        <taxon>Ignavibacteriota</taxon>
        <taxon>Ignavibacteria</taxon>
        <taxon>Ignavibacteriales</taxon>
        <taxon>Melioribacteraceae</taxon>
        <taxon>Melioribacter</taxon>
    </lineage>
</organism>
<dbReference type="KEGG" id="mro:MROS_2750"/>
<dbReference type="InterPro" id="IPR032274">
    <property type="entry name" value="DUF4835"/>
</dbReference>
<dbReference type="EMBL" id="CP003557">
    <property type="protein sequence ID" value="AFN75980.1"/>
    <property type="molecule type" value="Genomic_DNA"/>
</dbReference>
<evidence type="ECO:0000313" key="3">
    <source>
        <dbReference type="Proteomes" id="UP000009011"/>
    </source>
</evidence>
<dbReference type="HOGENOM" id="CLU_080414_0_0_10"/>
<dbReference type="AlphaFoldDB" id="I6ZA18"/>
<evidence type="ECO:0000256" key="1">
    <source>
        <dbReference type="SAM" id="SignalP"/>
    </source>
</evidence>
<protein>
    <recommendedName>
        <fullName evidence="4">DUF4835 domain-containing protein</fullName>
    </recommendedName>
</protein>
<evidence type="ECO:0008006" key="4">
    <source>
        <dbReference type="Google" id="ProtNLM"/>
    </source>
</evidence>
<sequence>MKKLILVIVALLITTIKAQELDATVVVNYEQLPVAAKERLINFQSQVESYLNNTKFTTENWGDYKIRCGFNIFFLKAADDETTYKAQVVITSQRPIENSERNTLMLNIFDNAWSFAYEKNQALYFNQSDFDPLVSFLDYYAYVIIGFDSDSYGKLAGTPYFSKALDIAIRGINTAYMEGWESKSTLYSRRGLVENLMNAKYQQFRMDYYDYHYNGLDLLNSEPETAYNNIVKLIKNLDRVKDQLDPRSPLLKVFFDAKAGEIAELLKNYPENKPLLEALKKIDPPHISKYDEAMKVD</sequence>
<feature type="signal peptide" evidence="1">
    <location>
        <begin position="1"/>
        <end position="18"/>
    </location>
</feature>
<dbReference type="STRING" id="1191523.MROS_2750"/>